<keyword evidence="2" id="KW-0479">Metal-binding</keyword>
<feature type="compositionally biased region" description="Polar residues" evidence="7">
    <location>
        <begin position="196"/>
        <end position="217"/>
    </location>
</feature>
<dbReference type="Gene3D" id="3.30.160.60">
    <property type="entry name" value="Classic Zinc Finger"/>
    <property type="match status" value="1"/>
</dbReference>
<evidence type="ECO:0000256" key="4">
    <source>
        <dbReference type="ARBA" id="ARBA00022771"/>
    </source>
</evidence>
<gene>
    <name evidence="10 11" type="primary">LOC106809087</name>
</gene>
<evidence type="ECO:0000313" key="10">
    <source>
        <dbReference type="RefSeq" id="XP_014667532.1"/>
    </source>
</evidence>
<evidence type="ECO:0000256" key="5">
    <source>
        <dbReference type="ARBA" id="ARBA00022833"/>
    </source>
</evidence>
<dbReference type="PANTHER" id="PTHR24406">
    <property type="entry name" value="TRANSCRIPTIONAL REPRESSOR CTCFL-RELATED"/>
    <property type="match status" value="1"/>
</dbReference>
<evidence type="ECO:0000313" key="9">
    <source>
        <dbReference type="Proteomes" id="UP000695022"/>
    </source>
</evidence>
<feature type="compositionally biased region" description="Acidic residues" evidence="7">
    <location>
        <begin position="139"/>
        <end position="152"/>
    </location>
</feature>
<sequence>MEVDDMPDIDELLRTEAIGNKETPTPAGGFDGVAEPHAGEKVIKTNVESQVTVHLNGMSHESHVSDSSIEMADSGLTKERDGLEKTCAPKGQEPEPMDVDSEEPCNGDVPTEHTNGGTDAVVVTELSCSSENSKSSVEIIDDGDGDDGDEDEGLRSQDKNFVNAANSSDKSAVPSCASKAGVEATGLVKSPRAGASESSISSFAPIKNSENNNTSSVKEGESDAPLKMATATPNKVHKMESADGNSANQVIKSNAKEPRESIITVVQNGEQDDADVLVLEPVNTPTKRSSVRIATATKHAQLSERQSQAVKAAGVGFEHRKTTNGIHGVGQDQRISRPLSTMGGVASRGGMVTNDSKLIPKYHSVPSSRGATLTAVPVGRAINQPVTCHAKAPQSMPQPQPPSVMKKQSPIGAFNQSLYDIGLDLVTERVYKDGFQETDKKLKEIPCDQMKDRLQRIEKSLKKYQKKNEAFRFPLKHCKRCGFASESELALGLHHMFPHLTSYNDLDMKCGHCDYQTRQKQAFVFHMEAEHNVKARFDRKRAFYECPMCQFEDNNKLKVVKHKERCFKAYKLKRNLAPTAGHELPLPPPVKKLAVIPVQPIRHVLPKPGSSNLQGQYSQYRPLVVPASQSAKTIVRGVQSQSFMQQSKMTVPSYLSSRIVYSQGNMQYAGGNYRIVNSAQSSGLQPQTVTTTVANRTLQPTSVPNMSTFVVCEICDGYIKDLESLQRHILWIHHIEVADVKQPPPLKCSLCSSRFFTIKGLERHFQKIHKSNVYSSGMAANKAVTSVPQPRRQPPPPQPQSIPSLVQPVASGSAGPVPVALFQNISNLPPTSSNTAEVTVFNRFNAKARPVSVSTPVFPCISCKKSFYSHLFWLKHIKENHMPPCCVKLCHVDRCSKCIVENTVKGIRISFSLSQNGSAGSEIVLE</sequence>
<dbReference type="InterPro" id="IPR013087">
    <property type="entry name" value="Znf_C2H2_type"/>
</dbReference>
<dbReference type="RefSeq" id="XP_014667533.1">
    <property type="nucleotide sequence ID" value="XM_014812047.1"/>
</dbReference>
<dbReference type="RefSeq" id="XP_014667532.1">
    <property type="nucleotide sequence ID" value="XM_014812046.1"/>
</dbReference>
<dbReference type="GeneID" id="106809087"/>
<proteinExistence type="predicted"/>
<evidence type="ECO:0000256" key="3">
    <source>
        <dbReference type="ARBA" id="ARBA00022737"/>
    </source>
</evidence>
<protein>
    <submittedName>
        <fullName evidence="10 11">MOG interacting and ectopic P-granules protein 1-like</fullName>
    </submittedName>
</protein>
<feature type="compositionally biased region" description="Low complexity" evidence="7">
    <location>
        <begin position="127"/>
        <end position="136"/>
    </location>
</feature>
<dbReference type="SMART" id="SM00355">
    <property type="entry name" value="ZnF_C2H2"/>
    <property type="match status" value="6"/>
</dbReference>
<feature type="region of interest" description="Disordered" evidence="7">
    <location>
        <begin position="74"/>
        <end position="227"/>
    </location>
</feature>
<keyword evidence="5" id="KW-0862">Zinc</keyword>
<feature type="domain" description="C2H2-type" evidence="8">
    <location>
        <begin position="860"/>
        <end position="881"/>
    </location>
</feature>
<keyword evidence="6" id="KW-0539">Nucleus</keyword>
<accession>A0ABM1E5R1</accession>
<evidence type="ECO:0000256" key="2">
    <source>
        <dbReference type="ARBA" id="ARBA00022723"/>
    </source>
</evidence>
<feature type="compositionally biased region" description="Pro residues" evidence="7">
    <location>
        <begin position="791"/>
        <end position="800"/>
    </location>
</feature>
<keyword evidence="3" id="KW-0677">Repeat</keyword>
<keyword evidence="4" id="KW-0863">Zinc-finger</keyword>
<dbReference type="Proteomes" id="UP000695022">
    <property type="component" value="Unplaced"/>
</dbReference>
<feature type="region of interest" description="Disordered" evidence="7">
    <location>
        <begin position="782"/>
        <end position="809"/>
    </location>
</feature>
<evidence type="ECO:0000256" key="6">
    <source>
        <dbReference type="ARBA" id="ARBA00023242"/>
    </source>
</evidence>
<evidence type="ECO:0000256" key="7">
    <source>
        <dbReference type="SAM" id="MobiDB-lite"/>
    </source>
</evidence>
<reference evidence="10 11" key="1">
    <citation type="submission" date="2025-05" db="UniProtKB">
        <authorList>
            <consortium name="RefSeq"/>
        </authorList>
    </citation>
    <scope>IDENTIFICATION</scope>
</reference>
<comment type="subcellular location">
    <subcellularLocation>
        <location evidence="1">Nucleus</location>
    </subcellularLocation>
</comment>
<feature type="compositionally biased region" description="Polar residues" evidence="7">
    <location>
        <begin position="159"/>
        <end position="170"/>
    </location>
</feature>
<feature type="domain" description="C2H2-type" evidence="8">
    <location>
        <begin position="712"/>
        <end position="734"/>
    </location>
</feature>
<organism evidence="9 10">
    <name type="scientific">Priapulus caudatus</name>
    <name type="common">Priapulid worm</name>
    <dbReference type="NCBI Taxonomy" id="37621"/>
    <lineage>
        <taxon>Eukaryota</taxon>
        <taxon>Metazoa</taxon>
        <taxon>Ecdysozoa</taxon>
        <taxon>Scalidophora</taxon>
        <taxon>Priapulida</taxon>
        <taxon>Priapulimorpha</taxon>
        <taxon>Priapulimorphida</taxon>
        <taxon>Priapulidae</taxon>
        <taxon>Priapulus</taxon>
    </lineage>
</organism>
<dbReference type="InterPro" id="IPR050888">
    <property type="entry name" value="ZnF_C2H2-type_TF"/>
</dbReference>
<evidence type="ECO:0000313" key="11">
    <source>
        <dbReference type="RefSeq" id="XP_014667533.1"/>
    </source>
</evidence>
<feature type="domain" description="C2H2-type" evidence="8">
    <location>
        <begin position="748"/>
        <end position="769"/>
    </location>
</feature>
<evidence type="ECO:0000259" key="8">
    <source>
        <dbReference type="PROSITE" id="PS00028"/>
    </source>
</evidence>
<feature type="compositionally biased region" description="Acidic residues" evidence="7">
    <location>
        <begin position="95"/>
        <end position="105"/>
    </location>
</feature>
<dbReference type="PROSITE" id="PS00028">
    <property type="entry name" value="ZINC_FINGER_C2H2_1"/>
    <property type="match status" value="3"/>
</dbReference>
<evidence type="ECO:0000256" key="1">
    <source>
        <dbReference type="ARBA" id="ARBA00004123"/>
    </source>
</evidence>
<keyword evidence="9" id="KW-1185">Reference proteome</keyword>
<name>A0ABM1E5R1_PRICU</name>